<evidence type="ECO:0000256" key="3">
    <source>
        <dbReference type="ARBA" id="ARBA00022490"/>
    </source>
</evidence>
<keyword evidence="3" id="KW-0963">Cytoplasm</keyword>
<protein>
    <recommendedName>
        <fullName evidence="2">D-ribose pyranase</fullName>
        <ecNumber evidence="2">5.4.99.62</ecNumber>
    </recommendedName>
</protein>
<dbReference type="RefSeq" id="WP_311719686.1">
    <property type="nucleotide sequence ID" value="NZ_JAVREZ010000024.1"/>
</dbReference>
<dbReference type="PANTHER" id="PTHR37831:SF1">
    <property type="entry name" value="D-RIBOSE PYRANASE"/>
    <property type="match status" value="1"/>
</dbReference>
<evidence type="ECO:0000256" key="4">
    <source>
        <dbReference type="ARBA" id="ARBA00023235"/>
    </source>
</evidence>
<dbReference type="Proteomes" id="UP001183824">
    <property type="component" value="Unassembled WGS sequence"/>
</dbReference>
<reference evidence="7" key="1">
    <citation type="submission" date="2023-07" db="EMBL/GenBank/DDBJ databases">
        <title>30 novel species of actinomycetes from the DSMZ collection.</title>
        <authorList>
            <person name="Nouioui I."/>
        </authorList>
    </citation>
    <scope>NUCLEOTIDE SEQUENCE [LARGE SCALE GENOMIC DNA]</scope>
    <source>
        <strain evidence="7">DSM 41640</strain>
    </source>
</reference>
<dbReference type="InterPro" id="IPR023064">
    <property type="entry name" value="D-ribose_pyranase"/>
</dbReference>
<dbReference type="Pfam" id="PF05025">
    <property type="entry name" value="RbsD_FucU"/>
    <property type="match status" value="1"/>
</dbReference>
<dbReference type="EC" id="5.4.99.62" evidence="2"/>
<dbReference type="NCBIfam" id="NF008761">
    <property type="entry name" value="PRK11797.1"/>
    <property type="match status" value="1"/>
</dbReference>
<dbReference type="SUPFAM" id="SSF102546">
    <property type="entry name" value="RbsD-like"/>
    <property type="match status" value="1"/>
</dbReference>
<sequence>MTGPQTRLLRGRADILGVNARVSSQETKLNRHLSGALAELGHGDGVLVCDAGMPIPDGPRVVDLAFRAGVPSFAEVLDGLLAELVVEGGTAAAEVRGANPATAELLDTRLPELHLVSHAKLKELSAGARLVVRTGEARPYANVLLRCGVFF</sequence>
<organism evidence="6 7">
    <name type="scientific">Streptomyces doebereineriae</name>
    <dbReference type="NCBI Taxonomy" id="3075528"/>
    <lineage>
        <taxon>Bacteria</taxon>
        <taxon>Bacillati</taxon>
        <taxon>Actinomycetota</taxon>
        <taxon>Actinomycetes</taxon>
        <taxon>Kitasatosporales</taxon>
        <taxon>Streptomycetaceae</taxon>
        <taxon>Streptomyces</taxon>
    </lineage>
</organism>
<evidence type="ECO:0000256" key="5">
    <source>
        <dbReference type="ARBA" id="ARBA00023277"/>
    </source>
</evidence>
<keyword evidence="4 6" id="KW-0413">Isomerase</keyword>
<accession>A0ABU2VNT2</accession>
<proteinExistence type="predicted"/>
<comment type="catalytic activity">
    <reaction evidence="1">
        <text>beta-D-ribopyranose = beta-D-ribofuranose</text>
        <dbReference type="Rhea" id="RHEA:25432"/>
        <dbReference type="ChEBI" id="CHEBI:27476"/>
        <dbReference type="ChEBI" id="CHEBI:47002"/>
        <dbReference type="EC" id="5.4.99.62"/>
    </reaction>
</comment>
<keyword evidence="5" id="KW-0119">Carbohydrate metabolism</keyword>
<name>A0ABU2VNT2_9ACTN</name>
<dbReference type="InterPro" id="IPR023750">
    <property type="entry name" value="RbsD-like_sf"/>
</dbReference>
<evidence type="ECO:0000256" key="2">
    <source>
        <dbReference type="ARBA" id="ARBA00012862"/>
    </source>
</evidence>
<comment type="caution">
    <text evidence="6">The sequence shown here is derived from an EMBL/GenBank/DDBJ whole genome shotgun (WGS) entry which is preliminary data.</text>
</comment>
<dbReference type="GO" id="GO:0062193">
    <property type="term" value="F:D-ribose pyranase activity"/>
    <property type="evidence" value="ECO:0007669"/>
    <property type="project" value="UniProtKB-EC"/>
</dbReference>
<evidence type="ECO:0000256" key="1">
    <source>
        <dbReference type="ARBA" id="ARBA00000223"/>
    </source>
</evidence>
<dbReference type="EMBL" id="JAVREZ010000024">
    <property type="protein sequence ID" value="MDT0486973.1"/>
    <property type="molecule type" value="Genomic_DNA"/>
</dbReference>
<evidence type="ECO:0000313" key="7">
    <source>
        <dbReference type="Proteomes" id="UP001183824"/>
    </source>
</evidence>
<gene>
    <name evidence="6" type="primary">rbsD</name>
    <name evidence="6" type="ORF">RNB18_43580</name>
</gene>
<dbReference type="InterPro" id="IPR007721">
    <property type="entry name" value="RbsD_FucU"/>
</dbReference>
<evidence type="ECO:0000313" key="6">
    <source>
        <dbReference type="EMBL" id="MDT0486973.1"/>
    </source>
</evidence>
<keyword evidence="7" id="KW-1185">Reference proteome</keyword>
<dbReference type="PANTHER" id="PTHR37831">
    <property type="entry name" value="D-RIBOSE PYRANASE"/>
    <property type="match status" value="1"/>
</dbReference>
<dbReference type="Gene3D" id="3.40.1650.10">
    <property type="entry name" value="RbsD-like domain"/>
    <property type="match status" value="1"/>
</dbReference>